<dbReference type="Pfam" id="PF00155">
    <property type="entry name" value="Aminotran_1_2"/>
    <property type="match status" value="1"/>
</dbReference>
<feature type="domain" description="Aminotransferase class I/classII large" evidence="4">
    <location>
        <begin position="23"/>
        <end position="352"/>
    </location>
</feature>
<dbReference type="PANTHER" id="PTHR42885:SF1">
    <property type="entry name" value="THREONINE-PHOSPHATE DECARBOXYLASE"/>
    <property type="match status" value="1"/>
</dbReference>
<dbReference type="InterPro" id="IPR015424">
    <property type="entry name" value="PyrdxlP-dep_Trfase"/>
</dbReference>
<comment type="cofactor">
    <cofactor evidence="1 3">
        <name>pyridoxal 5'-phosphate</name>
        <dbReference type="ChEBI" id="CHEBI:597326"/>
    </cofactor>
</comment>
<dbReference type="InterPro" id="IPR015421">
    <property type="entry name" value="PyrdxlP-dep_Trfase_major"/>
</dbReference>
<reference evidence="5 6" key="1">
    <citation type="submission" date="2020-08" db="EMBL/GenBank/DDBJ databases">
        <title>Genomic Encyclopedia of Type Strains, Phase IV (KMG-V): Genome sequencing to study the core and pangenomes of soil and plant-associated prokaryotes.</title>
        <authorList>
            <person name="Whitman W."/>
        </authorList>
    </citation>
    <scope>NUCLEOTIDE SEQUENCE [LARGE SCALE GENOMIC DNA]</scope>
    <source>
        <strain evidence="5 6">X5P3</strain>
    </source>
</reference>
<comment type="similarity">
    <text evidence="3">Belongs to the class-I pyridoxal-phosphate-dependent aminotransferase family.</text>
</comment>
<dbReference type="CDD" id="cd00609">
    <property type="entry name" value="AAT_like"/>
    <property type="match status" value="1"/>
</dbReference>
<evidence type="ECO:0000313" key="5">
    <source>
        <dbReference type="EMBL" id="MBB5064436.1"/>
    </source>
</evidence>
<proteinExistence type="inferred from homology"/>
<dbReference type="GO" id="GO:0030170">
    <property type="term" value="F:pyridoxal phosphate binding"/>
    <property type="evidence" value="ECO:0007669"/>
    <property type="project" value="InterPro"/>
</dbReference>
<dbReference type="RefSeq" id="WP_184256339.1">
    <property type="nucleotide sequence ID" value="NZ_JACHIO010000011.1"/>
</dbReference>
<comment type="caution">
    <text evidence="5">The sequence shown here is derived from an EMBL/GenBank/DDBJ whole genome shotgun (WGS) entry which is preliminary data.</text>
</comment>
<dbReference type="GO" id="GO:0016829">
    <property type="term" value="F:lyase activity"/>
    <property type="evidence" value="ECO:0007669"/>
    <property type="project" value="UniProtKB-KW"/>
</dbReference>
<dbReference type="AlphaFoldDB" id="A0A7W7ZSG1"/>
<evidence type="ECO:0000256" key="1">
    <source>
        <dbReference type="ARBA" id="ARBA00001933"/>
    </source>
</evidence>
<evidence type="ECO:0000256" key="3">
    <source>
        <dbReference type="RuleBase" id="RU000481"/>
    </source>
</evidence>
<sequence>MSYPLHGGQLRQIAERFGIAPSQLLDFSANINPAGPPPAVLTTLRASLDDLSTLTEYPDLQELELKQSIARYAGVAPENIAVANGFVPLLEAALRTLKIRRCLLPVPGFVEYRRTLERAGVEVCLHELSTQSKFSYDPAALTAGQHDAILLANPQNPSGVCHNAETLHDLVTRAAATNTYVFLDEAFIDYISEHSLTTAVDRFANLIVFRSVTKFHGIPGLRVAYAVSHRALVSSLNESLPPWPITTLASRAVSAALDDQAYAVRSRAENIERRSTLQNDLERLGLLVYPSAANFLLFRLPSTIDPDHFWQHMIVVHQIVLRACANYETLPAGHFRVGVRTQEENARLSTAISKSLSHFAGTR</sequence>
<protein>
    <recommendedName>
        <fullName evidence="3">Aminotransferase</fullName>
        <ecNumber evidence="3">2.6.1.-</ecNumber>
    </recommendedName>
</protein>
<keyword evidence="5" id="KW-0456">Lyase</keyword>
<organism evidence="5 6">
    <name type="scientific">Granulicella mallensis</name>
    <dbReference type="NCBI Taxonomy" id="940614"/>
    <lineage>
        <taxon>Bacteria</taxon>
        <taxon>Pseudomonadati</taxon>
        <taxon>Acidobacteriota</taxon>
        <taxon>Terriglobia</taxon>
        <taxon>Terriglobales</taxon>
        <taxon>Acidobacteriaceae</taxon>
        <taxon>Granulicella</taxon>
    </lineage>
</organism>
<dbReference type="SUPFAM" id="SSF53383">
    <property type="entry name" value="PLP-dependent transferases"/>
    <property type="match status" value="1"/>
</dbReference>
<dbReference type="Gene3D" id="3.90.1150.10">
    <property type="entry name" value="Aspartate Aminotransferase, domain 1"/>
    <property type="match status" value="1"/>
</dbReference>
<accession>A0A7W7ZSG1</accession>
<dbReference type="EMBL" id="JACHIO010000011">
    <property type="protein sequence ID" value="MBB5064436.1"/>
    <property type="molecule type" value="Genomic_DNA"/>
</dbReference>
<name>A0A7W7ZSG1_9BACT</name>
<dbReference type="Gene3D" id="3.40.640.10">
    <property type="entry name" value="Type I PLP-dependent aspartate aminotransferase-like (Major domain)"/>
    <property type="match status" value="1"/>
</dbReference>
<dbReference type="PANTHER" id="PTHR42885">
    <property type="entry name" value="HISTIDINOL-PHOSPHATE AMINOTRANSFERASE-RELATED"/>
    <property type="match status" value="1"/>
</dbReference>
<evidence type="ECO:0000313" key="6">
    <source>
        <dbReference type="Proteomes" id="UP000584867"/>
    </source>
</evidence>
<dbReference type="GO" id="GO:0008483">
    <property type="term" value="F:transaminase activity"/>
    <property type="evidence" value="ECO:0007669"/>
    <property type="project" value="UniProtKB-KW"/>
</dbReference>
<dbReference type="InterPro" id="IPR004838">
    <property type="entry name" value="NHTrfase_class1_PyrdxlP-BS"/>
</dbReference>
<keyword evidence="3" id="KW-0032">Aminotransferase</keyword>
<evidence type="ECO:0000256" key="2">
    <source>
        <dbReference type="ARBA" id="ARBA00022898"/>
    </source>
</evidence>
<dbReference type="EC" id="2.6.1.-" evidence="3"/>
<dbReference type="InterPro" id="IPR004839">
    <property type="entry name" value="Aminotransferase_I/II_large"/>
</dbReference>
<dbReference type="InterPro" id="IPR015422">
    <property type="entry name" value="PyrdxlP-dep_Trfase_small"/>
</dbReference>
<keyword evidence="3" id="KW-0808">Transferase</keyword>
<evidence type="ECO:0000259" key="4">
    <source>
        <dbReference type="Pfam" id="PF00155"/>
    </source>
</evidence>
<dbReference type="Proteomes" id="UP000584867">
    <property type="component" value="Unassembled WGS sequence"/>
</dbReference>
<gene>
    <name evidence="5" type="ORF">HDF15_002794</name>
</gene>
<dbReference type="PROSITE" id="PS00105">
    <property type="entry name" value="AA_TRANSFER_CLASS_1"/>
    <property type="match status" value="1"/>
</dbReference>
<keyword evidence="2" id="KW-0663">Pyridoxal phosphate</keyword>